<protein>
    <submittedName>
        <fullName evidence="1">Uncharacterized protein</fullName>
    </submittedName>
</protein>
<evidence type="ECO:0000313" key="1">
    <source>
        <dbReference type="EMBL" id="JAD21023.1"/>
    </source>
</evidence>
<proteinExistence type="predicted"/>
<name>A0A0A8Y783_ARUDO</name>
<reference evidence="1" key="1">
    <citation type="submission" date="2014-09" db="EMBL/GenBank/DDBJ databases">
        <authorList>
            <person name="Magalhaes I.L.F."/>
            <person name="Oliveira U."/>
            <person name="Santos F.R."/>
            <person name="Vidigal T.H.D.A."/>
            <person name="Brescovit A.D."/>
            <person name="Santos A.J."/>
        </authorList>
    </citation>
    <scope>NUCLEOTIDE SEQUENCE</scope>
    <source>
        <tissue evidence="1">Shoot tissue taken approximately 20 cm above the soil surface</tissue>
    </source>
</reference>
<sequence>MNYFKHFGGLELFSTLTILLNTSPDSSTLK</sequence>
<organism evidence="1">
    <name type="scientific">Arundo donax</name>
    <name type="common">Giant reed</name>
    <name type="synonym">Donax arundinaceus</name>
    <dbReference type="NCBI Taxonomy" id="35708"/>
    <lineage>
        <taxon>Eukaryota</taxon>
        <taxon>Viridiplantae</taxon>
        <taxon>Streptophyta</taxon>
        <taxon>Embryophyta</taxon>
        <taxon>Tracheophyta</taxon>
        <taxon>Spermatophyta</taxon>
        <taxon>Magnoliopsida</taxon>
        <taxon>Liliopsida</taxon>
        <taxon>Poales</taxon>
        <taxon>Poaceae</taxon>
        <taxon>PACMAD clade</taxon>
        <taxon>Arundinoideae</taxon>
        <taxon>Arundineae</taxon>
        <taxon>Arundo</taxon>
    </lineage>
</organism>
<reference evidence="1" key="2">
    <citation type="journal article" date="2015" name="Data Brief">
        <title>Shoot transcriptome of the giant reed, Arundo donax.</title>
        <authorList>
            <person name="Barrero R.A."/>
            <person name="Guerrero F.D."/>
            <person name="Moolhuijzen P."/>
            <person name="Goolsby J.A."/>
            <person name="Tidwell J."/>
            <person name="Bellgard S.E."/>
            <person name="Bellgard M.I."/>
        </authorList>
    </citation>
    <scope>NUCLEOTIDE SEQUENCE</scope>
    <source>
        <tissue evidence="1">Shoot tissue taken approximately 20 cm above the soil surface</tissue>
    </source>
</reference>
<accession>A0A0A8Y783</accession>
<dbReference type="EMBL" id="GBRH01276872">
    <property type="protein sequence ID" value="JAD21023.1"/>
    <property type="molecule type" value="Transcribed_RNA"/>
</dbReference>
<dbReference type="AlphaFoldDB" id="A0A0A8Y783"/>